<evidence type="ECO:0000259" key="2">
    <source>
        <dbReference type="Pfam" id="PF01551"/>
    </source>
</evidence>
<dbReference type="CDD" id="cd12797">
    <property type="entry name" value="M23_peptidase"/>
    <property type="match status" value="1"/>
</dbReference>
<gene>
    <name evidence="3" type="ORF">UFOPK3376_02044</name>
</gene>
<dbReference type="AlphaFoldDB" id="A0A6J7ETV1"/>
<reference evidence="3" key="1">
    <citation type="submission" date="2020-05" db="EMBL/GenBank/DDBJ databases">
        <authorList>
            <person name="Chiriac C."/>
            <person name="Salcher M."/>
            <person name="Ghai R."/>
            <person name="Kavagutti S V."/>
        </authorList>
    </citation>
    <scope>NUCLEOTIDE SEQUENCE</scope>
</reference>
<evidence type="ECO:0000313" key="3">
    <source>
        <dbReference type="EMBL" id="CAB4885068.1"/>
    </source>
</evidence>
<dbReference type="SUPFAM" id="SSF51261">
    <property type="entry name" value="Duplicated hybrid motif"/>
    <property type="match status" value="1"/>
</dbReference>
<dbReference type="InterPro" id="IPR016047">
    <property type="entry name" value="M23ase_b-sheet_dom"/>
</dbReference>
<feature type="compositionally biased region" description="Low complexity" evidence="1">
    <location>
        <begin position="40"/>
        <end position="53"/>
    </location>
</feature>
<feature type="region of interest" description="Disordered" evidence="1">
    <location>
        <begin position="40"/>
        <end position="72"/>
    </location>
</feature>
<dbReference type="Pfam" id="PF01551">
    <property type="entry name" value="Peptidase_M23"/>
    <property type="match status" value="1"/>
</dbReference>
<accession>A0A6J7ETV1</accession>
<name>A0A6J7ETV1_9ZZZZ</name>
<protein>
    <submittedName>
        <fullName evidence="3">Unannotated protein</fullName>
    </submittedName>
</protein>
<feature type="compositionally biased region" description="Pro residues" evidence="1">
    <location>
        <begin position="54"/>
        <end position="70"/>
    </location>
</feature>
<proteinExistence type="predicted"/>
<organism evidence="3">
    <name type="scientific">freshwater metagenome</name>
    <dbReference type="NCBI Taxonomy" id="449393"/>
    <lineage>
        <taxon>unclassified sequences</taxon>
        <taxon>metagenomes</taxon>
        <taxon>ecological metagenomes</taxon>
    </lineage>
</organism>
<evidence type="ECO:0000256" key="1">
    <source>
        <dbReference type="SAM" id="MobiDB-lite"/>
    </source>
</evidence>
<dbReference type="Gene3D" id="2.70.70.10">
    <property type="entry name" value="Glucose Permease (Domain IIA)"/>
    <property type="match status" value="1"/>
</dbReference>
<dbReference type="EMBL" id="CAFBLP010000055">
    <property type="protein sequence ID" value="CAB4885068.1"/>
    <property type="molecule type" value="Genomic_DNA"/>
</dbReference>
<feature type="domain" description="M23ase beta-sheet core" evidence="2">
    <location>
        <begin position="119"/>
        <end position="205"/>
    </location>
</feature>
<dbReference type="PROSITE" id="PS51257">
    <property type="entry name" value="PROKAR_LIPOPROTEIN"/>
    <property type="match status" value="1"/>
</dbReference>
<dbReference type="InterPro" id="IPR011055">
    <property type="entry name" value="Dup_hybrid_motif"/>
</dbReference>
<sequence length="265" mass="27265">MSPMRWMLAALCAAAGCASQSPSVGTTGAANTLAASAVTATTTPPTSTTVSPTTVPPTTVPPTTVPPTTVPPTTVSPTTVPVATAAVVSTYVFPFVGRNVSYGTTHHDYPAIDVFGCRAGVVAPTSGTVTEIRTVDLWEPKVNDPATRGGKYVTMIGGDGVRYYFAHLASVSTTVGANVAPGDALGVMGQTGDARLSACHTHVGISWPCPTKEWQVRRGEVWPPKYLDAWRRGEQLSPVDEVQAVEASHSSACLDAAAARSAAAA</sequence>